<accession>A0A4S4DHS8</accession>
<evidence type="ECO:0000313" key="1">
    <source>
        <dbReference type="EMBL" id="THG02315.1"/>
    </source>
</evidence>
<comment type="caution">
    <text evidence="1">The sequence shown here is derived from an EMBL/GenBank/DDBJ whole genome shotgun (WGS) entry which is preliminary data.</text>
</comment>
<protein>
    <submittedName>
        <fullName evidence="1">Uncharacterized protein</fullName>
    </submittedName>
</protein>
<dbReference type="Proteomes" id="UP000306102">
    <property type="component" value="Unassembled WGS sequence"/>
</dbReference>
<name>A0A4S4DHS8_CAMSN</name>
<dbReference type="AlphaFoldDB" id="A0A4S4DHS8"/>
<reference evidence="1 2" key="1">
    <citation type="journal article" date="2018" name="Proc. Natl. Acad. Sci. U.S.A.">
        <title>Draft genome sequence of Camellia sinensis var. sinensis provides insights into the evolution of the tea genome and tea quality.</title>
        <authorList>
            <person name="Wei C."/>
            <person name="Yang H."/>
            <person name="Wang S."/>
            <person name="Zhao J."/>
            <person name="Liu C."/>
            <person name="Gao L."/>
            <person name="Xia E."/>
            <person name="Lu Y."/>
            <person name="Tai Y."/>
            <person name="She G."/>
            <person name="Sun J."/>
            <person name="Cao H."/>
            <person name="Tong W."/>
            <person name="Gao Q."/>
            <person name="Li Y."/>
            <person name="Deng W."/>
            <person name="Jiang X."/>
            <person name="Wang W."/>
            <person name="Chen Q."/>
            <person name="Zhang S."/>
            <person name="Li H."/>
            <person name="Wu J."/>
            <person name="Wang P."/>
            <person name="Li P."/>
            <person name="Shi C."/>
            <person name="Zheng F."/>
            <person name="Jian J."/>
            <person name="Huang B."/>
            <person name="Shan D."/>
            <person name="Shi M."/>
            <person name="Fang C."/>
            <person name="Yue Y."/>
            <person name="Li F."/>
            <person name="Li D."/>
            <person name="Wei S."/>
            <person name="Han B."/>
            <person name="Jiang C."/>
            <person name="Yin Y."/>
            <person name="Xia T."/>
            <person name="Zhang Z."/>
            <person name="Bennetzen J.L."/>
            <person name="Zhao S."/>
            <person name="Wan X."/>
        </authorList>
    </citation>
    <scope>NUCLEOTIDE SEQUENCE [LARGE SCALE GENOMIC DNA]</scope>
    <source>
        <strain evidence="2">cv. Shuchazao</strain>
        <tissue evidence="1">Leaf</tissue>
    </source>
</reference>
<sequence>MEVSSDVVALEKMIWCSVVEAVMVETLLAAQRSLACFLWVTGSLLKGVNVLPKLPVIDERDLIVDCGISLCPIVTVILEKYLVFVFCLIKKGLKGATSIGVPIRWGAGQEESLNWPGNAGTTYRGFIGAP</sequence>
<keyword evidence="2" id="KW-1185">Reference proteome</keyword>
<proteinExistence type="predicted"/>
<gene>
    <name evidence="1" type="ORF">TEA_021157</name>
</gene>
<organism evidence="1 2">
    <name type="scientific">Camellia sinensis var. sinensis</name>
    <name type="common">China tea</name>
    <dbReference type="NCBI Taxonomy" id="542762"/>
    <lineage>
        <taxon>Eukaryota</taxon>
        <taxon>Viridiplantae</taxon>
        <taxon>Streptophyta</taxon>
        <taxon>Embryophyta</taxon>
        <taxon>Tracheophyta</taxon>
        <taxon>Spermatophyta</taxon>
        <taxon>Magnoliopsida</taxon>
        <taxon>eudicotyledons</taxon>
        <taxon>Gunneridae</taxon>
        <taxon>Pentapetalae</taxon>
        <taxon>asterids</taxon>
        <taxon>Ericales</taxon>
        <taxon>Theaceae</taxon>
        <taxon>Camellia</taxon>
    </lineage>
</organism>
<dbReference type="EMBL" id="SDRB02011217">
    <property type="protein sequence ID" value="THG02315.1"/>
    <property type="molecule type" value="Genomic_DNA"/>
</dbReference>
<evidence type="ECO:0000313" key="2">
    <source>
        <dbReference type="Proteomes" id="UP000306102"/>
    </source>
</evidence>